<dbReference type="InterPro" id="IPR020845">
    <property type="entry name" value="AMP-binding_CS"/>
</dbReference>
<dbReference type="AlphaFoldDB" id="A0A1S1Q3X6"/>
<reference evidence="6" key="1">
    <citation type="submission" date="2016-07" db="EMBL/GenBank/DDBJ databases">
        <title>Frankia sp. NRRL B-16219 Genome sequencing.</title>
        <authorList>
            <person name="Ghodhbane-Gtari F."/>
            <person name="Swanson E."/>
            <person name="Gueddou A."/>
            <person name="Louati M."/>
            <person name="Nouioui I."/>
            <person name="Hezbri K."/>
            <person name="Abebe-Akele F."/>
            <person name="Simpson S."/>
            <person name="Morris K."/>
            <person name="Thomas K."/>
            <person name="Gtari M."/>
            <person name="Tisa L.S."/>
        </authorList>
    </citation>
    <scope>NUCLEOTIDE SEQUENCE [LARGE SCALE GENOMIC DNA]</scope>
    <source>
        <strain evidence="6">NRRL B-16219</strain>
    </source>
</reference>
<dbReference type="PANTHER" id="PTHR43201">
    <property type="entry name" value="ACYL-COA SYNTHETASE"/>
    <property type="match status" value="1"/>
</dbReference>
<dbReference type="SUPFAM" id="SSF56801">
    <property type="entry name" value="Acetyl-CoA synthetase-like"/>
    <property type="match status" value="1"/>
</dbReference>
<evidence type="ECO:0000259" key="3">
    <source>
        <dbReference type="Pfam" id="PF00501"/>
    </source>
</evidence>
<feature type="domain" description="AMP-binding enzyme C-terminal" evidence="4">
    <location>
        <begin position="410"/>
        <end position="483"/>
    </location>
</feature>
<name>A0A1S1Q3X6_9ACTN</name>
<organism evidence="5 6">
    <name type="scientific">Parafrankia soli</name>
    <dbReference type="NCBI Taxonomy" id="2599596"/>
    <lineage>
        <taxon>Bacteria</taxon>
        <taxon>Bacillati</taxon>
        <taxon>Actinomycetota</taxon>
        <taxon>Actinomycetes</taxon>
        <taxon>Frankiales</taxon>
        <taxon>Frankiaceae</taxon>
        <taxon>Parafrankia</taxon>
    </lineage>
</organism>
<dbReference type="InterPro" id="IPR025110">
    <property type="entry name" value="AMP-bd_C"/>
</dbReference>
<dbReference type="PANTHER" id="PTHR43201:SF5">
    <property type="entry name" value="MEDIUM-CHAIN ACYL-COA LIGASE ACSF2, MITOCHONDRIAL"/>
    <property type="match status" value="1"/>
</dbReference>
<evidence type="ECO:0000256" key="1">
    <source>
        <dbReference type="ARBA" id="ARBA00006432"/>
    </source>
</evidence>
<gene>
    <name evidence="5" type="ORF">BBK14_03680</name>
</gene>
<keyword evidence="6" id="KW-1185">Reference proteome</keyword>
<dbReference type="Gene3D" id="3.30.300.30">
    <property type="match status" value="1"/>
</dbReference>
<accession>A0A1S1Q3X6</accession>
<dbReference type="EMBL" id="MAXA01000213">
    <property type="protein sequence ID" value="OHV28267.1"/>
    <property type="molecule type" value="Genomic_DNA"/>
</dbReference>
<dbReference type="GO" id="GO:0031956">
    <property type="term" value="F:medium-chain fatty acid-CoA ligase activity"/>
    <property type="evidence" value="ECO:0007669"/>
    <property type="project" value="TreeGrafter"/>
</dbReference>
<feature type="domain" description="AMP-dependent synthetase/ligase" evidence="3">
    <location>
        <begin position="8"/>
        <end position="364"/>
    </location>
</feature>
<dbReference type="InterPro" id="IPR045851">
    <property type="entry name" value="AMP-bd_C_sf"/>
</dbReference>
<protein>
    <submittedName>
        <fullName evidence="5">AMP-dependent synthetase</fullName>
    </submittedName>
</protein>
<dbReference type="RefSeq" id="WP_071063642.1">
    <property type="nucleotide sequence ID" value="NZ_MAXA01000213.1"/>
</dbReference>
<dbReference type="InterPro" id="IPR042099">
    <property type="entry name" value="ANL_N_sf"/>
</dbReference>
<keyword evidence="2" id="KW-0436">Ligase</keyword>
<evidence type="ECO:0000313" key="5">
    <source>
        <dbReference type="EMBL" id="OHV28267.1"/>
    </source>
</evidence>
<comment type="caution">
    <text evidence="5">The sequence shown here is derived from an EMBL/GenBank/DDBJ whole genome shotgun (WGS) entry which is preliminary data.</text>
</comment>
<dbReference type="Gene3D" id="3.40.50.12780">
    <property type="entry name" value="N-terminal domain of ligase-like"/>
    <property type="match status" value="1"/>
</dbReference>
<dbReference type="OrthoDB" id="9803968at2"/>
<dbReference type="PROSITE" id="PS00455">
    <property type="entry name" value="AMP_BINDING"/>
    <property type="match status" value="1"/>
</dbReference>
<dbReference type="Pfam" id="PF13193">
    <property type="entry name" value="AMP-binding_C"/>
    <property type="match status" value="1"/>
</dbReference>
<sequence length="499" mass="53065">MHLGMLLEMAADGLADRVALGPRVGGLSFAELAHQARRVGAALQTLPGDRVGLIDLNSPAVPLTLFGSAIAGKPFVPINYRLADEQLRAIVTRTAPATVVVGAGVAERLGDIDGIHLVTRDELLAIAADTEAKEADGWGGDPEDIAVLLFTSGTTGEPKAAVLRHRNLTEYVISTVEFAGSAEDEVAIVSVPPYHIAGVSASCSSTYSGRRVVQLESFEPRAWVDLVRAESVTHAMVVPTMLGRILDVIEADGQGLPSLRSISYGGGPMPLPVIERAVTALPHVGFVNAYGLTETSSTIAVLGPDDHQAAIGSDDPEVRARLGSVGKPLPSLEVTIRDPGGQEVPTGEHGEIWVRGGQVSGEYLGIGRIENDGWFPTRDEGHLDSGGYLYVHGRLDDVIVRGGENMSPGEIEAVLITHPAVEEAAVVGIPHRDWGEQVVAAVVTSGEVTEDELRGHVRAQLRSSRTPEHIQFRSELPFNENGKLLRRVLRTELEQAFSS</sequence>
<comment type="similarity">
    <text evidence="1">Belongs to the ATP-dependent AMP-binding enzyme family.</text>
</comment>
<dbReference type="InterPro" id="IPR000873">
    <property type="entry name" value="AMP-dep_synth/lig_dom"/>
</dbReference>
<evidence type="ECO:0000313" key="6">
    <source>
        <dbReference type="Proteomes" id="UP000179769"/>
    </source>
</evidence>
<dbReference type="Proteomes" id="UP000179769">
    <property type="component" value="Unassembled WGS sequence"/>
</dbReference>
<evidence type="ECO:0000259" key="4">
    <source>
        <dbReference type="Pfam" id="PF13193"/>
    </source>
</evidence>
<dbReference type="GO" id="GO:0006631">
    <property type="term" value="P:fatty acid metabolic process"/>
    <property type="evidence" value="ECO:0007669"/>
    <property type="project" value="TreeGrafter"/>
</dbReference>
<dbReference type="Pfam" id="PF00501">
    <property type="entry name" value="AMP-binding"/>
    <property type="match status" value="1"/>
</dbReference>
<proteinExistence type="inferred from homology"/>
<evidence type="ECO:0000256" key="2">
    <source>
        <dbReference type="ARBA" id="ARBA00022598"/>
    </source>
</evidence>